<dbReference type="AlphaFoldDB" id="M7ARB9"/>
<organism evidence="1 2">
    <name type="scientific">Chelonia mydas</name>
    <name type="common">Green sea-turtle</name>
    <name type="synonym">Chelonia agassizi</name>
    <dbReference type="NCBI Taxonomy" id="8469"/>
    <lineage>
        <taxon>Eukaryota</taxon>
        <taxon>Metazoa</taxon>
        <taxon>Chordata</taxon>
        <taxon>Craniata</taxon>
        <taxon>Vertebrata</taxon>
        <taxon>Euteleostomi</taxon>
        <taxon>Archelosauria</taxon>
        <taxon>Testudinata</taxon>
        <taxon>Testudines</taxon>
        <taxon>Cryptodira</taxon>
        <taxon>Durocryptodira</taxon>
        <taxon>Americhelydia</taxon>
        <taxon>Chelonioidea</taxon>
        <taxon>Cheloniidae</taxon>
        <taxon>Chelonia</taxon>
    </lineage>
</organism>
<gene>
    <name evidence="1" type="ORF">UY3_15061</name>
</gene>
<sequence>MVWPVAAPTGHGSLLQAHGGCRKSGQHILQPALLPAAPIGLEQQTAASGNHNRPNRRARQRSDPVPPIRSVLELFWDSMVTSADELCTVTCADQLATLAKQEMKFKSSRGFSCLPGQCIQVQSAVQSGHNGALWDSSQRPIPSNCIHTNPNLTQQCRFQR</sequence>
<reference evidence="2" key="1">
    <citation type="journal article" date="2013" name="Nat. Genet.">
        <title>The draft genomes of soft-shell turtle and green sea turtle yield insights into the development and evolution of the turtle-specific body plan.</title>
        <authorList>
            <person name="Wang Z."/>
            <person name="Pascual-Anaya J."/>
            <person name="Zadissa A."/>
            <person name="Li W."/>
            <person name="Niimura Y."/>
            <person name="Huang Z."/>
            <person name="Li C."/>
            <person name="White S."/>
            <person name="Xiong Z."/>
            <person name="Fang D."/>
            <person name="Wang B."/>
            <person name="Ming Y."/>
            <person name="Chen Y."/>
            <person name="Zheng Y."/>
            <person name="Kuraku S."/>
            <person name="Pignatelli M."/>
            <person name="Herrero J."/>
            <person name="Beal K."/>
            <person name="Nozawa M."/>
            <person name="Li Q."/>
            <person name="Wang J."/>
            <person name="Zhang H."/>
            <person name="Yu L."/>
            <person name="Shigenobu S."/>
            <person name="Wang J."/>
            <person name="Liu J."/>
            <person name="Flicek P."/>
            <person name="Searle S."/>
            <person name="Wang J."/>
            <person name="Kuratani S."/>
            <person name="Yin Y."/>
            <person name="Aken B."/>
            <person name="Zhang G."/>
            <person name="Irie N."/>
        </authorList>
    </citation>
    <scope>NUCLEOTIDE SEQUENCE [LARGE SCALE GENOMIC DNA]</scope>
</reference>
<protein>
    <submittedName>
        <fullName evidence="1">Uncharacterized protein</fullName>
    </submittedName>
</protein>
<keyword evidence="2" id="KW-1185">Reference proteome</keyword>
<dbReference type="EMBL" id="KB566672">
    <property type="protein sequence ID" value="EMP27856.1"/>
    <property type="molecule type" value="Genomic_DNA"/>
</dbReference>
<dbReference type="Proteomes" id="UP000031443">
    <property type="component" value="Unassembled WGS sequence"/>
</dbReference>
<accession>M7ARB9</accession>
<proteinExistence type="predicted"/>
<evidence type="ECO:0000313" key="1">
    <source>
        <dbReference type="EMBL" id="EMP27856.1"/>
    </source>
</evidence>
<evidence type="ECO:0000313" key="2">
    <source>
        <dbReference type="Proteomes" id="UP000031443"/>
    </source>
</evidence>
<name>M7ARB9_CHEMY</name>